<name>A0A815QA49_9BILA</name>
<reference evidence="1" key="1">
    <citation type="submission" date="2021-02" db="EMBL/GenBank/DDBJ databases">
        <authorList>
            <person name="Nowell W R."/>
        </authorList>
    </citation>
    <scope>NUCLEOTIDE SEQUENCE</scope>
</reference>
<dbReference type="AlphaFoldDB" id="A0A815QA49"/>
<evidence type="ECO:0000313" key="2">
    <source>
        <dbReference type="Proteomes" id="UP000663864"/>
    </source>
</evidence>
<gene>
    <name evidence="1" type="ORF">ZHD862_LOCUS35668</name>
</gene>
<comment type="caution">
    <text evidence="1">The sequence shown here is derived from an EMBL/GenBank/DDBJ whole genome shotgun (WGS) entry which is preliminary data.</text>
</comment>
<accession>A0A815QA49</accession>
<protein>
    <submittedName>
        <fullName evidence="1">Uncharacterized protein</fullName>
    </submittedName>
</protein>
<dbReference type="EMBL" id="CAJNOT010005261">
    <property type="protein sequence ID" value="CAF1460475.1"/>
    <property type="molecule type" value="Genomic_DNA"/>
</dbReference>
<organism evidence="1 2">
    <name type="scientific">Rotaria sordida</name>
    <dbReference type="NCBI Taxonomy" id="392033"/>
    <lineage>
        <taxon>Eukaryota</taxon>
        <taxon>Metazoa</taxon>
        <taxon>Spiralia</taxon>
        <taxon>Gnathifera</taxon>
        <taxon>Rotifera</taxon>
        <taxon>Eurotatoria</taxon>
        <taxon>Bdelloidea</taxon>
        <taxon>Philodinida</taxon>
        <taxon>Philodinidae</taxon>
        <taxon>Rotaria</taxon>
    </lineage>
</organism>
<sequence length="201" mass="24016">MNLLNIAKHLLYLAQTKYGSGNFTTTTDEIFATERLFEVLKSFKDSYFSELHTYDTLEFDDEYDEITDEEEDDNEVDDYDENDHSDLKNQFTLEEMEIIVEWVDQHPNARLSTISNRFRNIKPMNYITRFRESIANNGTRLEKLKQIKEFMFNEFYLKRAMEKDAVHDADLELQANRLSILLKEKIEYHQEKSTKLLLELN</sequence>
<proteinExistence type="predicted"/>
<dbReference type="Proteomes" id="UP000663864">
    <property type="component" value="Unassembled WGS sequence"/>
</dbReference>
<evidence type="ECO:0000313" key="1">
    <source>
        <dbReference type="EMBL" id="CAF1460475.1"/>
    </source>
</evidence>